<feature type="transmembrane region" description="Helical" evidence="1">
    <location>
        <begin position="51"/>
        <end position="72"/>
    </location>
</feature>
<reference evidence="2 3" key="1">
    <citation type="submission" date="2017-04" db="EMBL/GenBank/DDBJ databases">
        <title>Novel microbial lineages endemic to geothermal iron-oxide mats fill important gaps in the evolutionary history of Archaea.</title>
        <authorList>
            <person name="Jay Z.J."/>
            <person name="Beam J.P."/>
            <person name="Dlakic M."/>
            <person name="Rusch D.B."/>
            <person name="Kozubal M.A."/>
            <person name="Inskeep W.P."/>
        </authorList>
    </citation>
    <scope>NUCLEOTIDE SEQUENCE [LARGE SCALE GENOMIC DNA]</scope>
    <source>
        <strain evidence="2">BE_D</strain>
    </source>
</reference>
<gene>
    <name evidence="2" type="ORF">B9Q02_12095</name>
</gene>
<name>A0A2R6A6W6_9ARCH</name>
<dbReference type="Proteomes" id="UP000240569">
    <property type="component" value="Unassembled WGS sequence"/>
</dbReference>
<protein>
    <submittedName>
        <fullName evidence="2">Uncharacterized protein</fullName>
    </submittedName>
</protein>
<sequence>MKFSTLLLLASLVLFVFGGVNFGVSEGKDTCPSVITRLTSPCSLSVRVYPSFPPYFVLASLIMLSFAVWFRFEELPRP</sequence>
<keyword evidence="1" id="KW-1133">Transmembrane helix</keyword>
<organism evidence="2 3">
    <name type="scientific">Candidatus Marsarchaeota G1 archaeon BE_D</name>
    <dbReference type="NCBI Taxonomy" id="1978156"/>
    <lineage>
        <taxon>Archaea</taxon>
        <taxon>Candidatus Marsarchaeota</taxon>
        <taxon>Candidatus Marsarchaeota group 1</taxon>
    </lineage>
</organism>
<keyword evidence="1" id="KW-0472">Membrane</keyword>
<keyword evidence="1" id="KW-0812">Transmembrane</keyword>
<evidence type="ECO:0000256" key="1">
    <source>
        <dbReference type="SAM" id="Phobius"/>
    </source>
</evidence>
<proteinExistence type="predicted"/>
<dbReference type="AlphaFoldDB" id="A0A2R6A6W6"/>
<evidence type="ECO:0000313" key="3">
    <source>
        <dbReference type="Proteomes" id="UP000240569"/>
    </source>
</evidence>
<dbReference type="EMBL" id="NEXD01000178">
    <property type="protein sequence ID" value="PSN82131.1"/>
    <property type="molecule type" value="Genomic_DNA"/>
</dbReference>
<comment type="caution">
    <text evidence="2">The sequence shown here is derived from an EMBL/GenBank/DDBJ whole genome shotgun (WGS) entry which is preliminary data.</text>
</comment>
<evidence type="ECO:0000313" key="2">
    <source>
        <dbReference type="EMBL" id="PSN82131.1"/>
    </source>
</evidence>
<accession>A0A2R6A6W6</accession>